<feature type="domain" description="Methyltransferase" evidence="4">
    <location>
        <begin position="315"/>
        <end position="407"/>
    </location>
</feature>
<evidence type="ECO:0000313" key="5">
    <source>
        <dbReference type="EMBL" id="JAT74568.1"/>
    </source>
</evidence>
<dbReference type="PANTHER" id="PTHR47441:SF3">
    <property type="entry name" value="RELEASE FACTOR GLUTAMINE METHYLTRANSFERASE"/>
    <property type="match status" value="1"/>
</dbReference>
<dbReference type="GO" id="GO:0032259">
    <property type="term" value="P:methylation"/>
    <property type="evidence" value="ECO:0007669"/>
    <property type="project" value="UniProtKB-KW"/>
</dbReference>
<dbReference type="NCBIfam" id="TIGR00536">
    <property type="entry name" value="hemK_fam"/>
    <property type="match status" value="1"/>
</dbReference>
<dbReference type="InterPro" id="IPR002052">
    <property type="entry name" value="DNA_methylase_N6_adenine_CS"/>
</dbReference>
<gene>
    <name evidence="5" type="ORF">g.3572</name>
</gene>
<dbReference type="InterPro" id="IPR052663">
    <property type="entry name" value="RF_glutamine_MTase_cyano"/>
</dbReference>
<dbReference type="AlphaFoldDB" id="A0A1D2A5Z4"/>
<keyword evidence="2" id="KW-0808">Transferase</keyword>
<sequence length="491" mass="53218">HRMHECDALQCSHHILCALPILRIHSCVKFAARITDYAPLCTSCRWASPCYDTISFGLPASLISGTVVACLYRNIHDMNRTFNFLHRGIHAWAALTGTPVLLGVPCGRSLEPRRHMTRCLTSSLYTRRQRLSSTAMQHNSTPMATEVPIPLCELQACHETSAEGVQALFKELAAATMEAATLKRLDGNDAPSLEDLQTELGWLFLDACCLEDAVSRDWQAIGRHELSWLQGEGPMPLHLLPWRLRASVDELAALWTRRLQERTPLQYLTHTAHWRDVVLAVGPSVLIPRPETELLIDFAESALRRDARLAARPWVDLGTGSGALACGLARLKGGPGSVHAVDLSPTAAATARTNARRLGLEHSVHVVQGSWAQPLLPDLAGACGGVVSNPPYIPSHCLPELQAEVARHEPWLALDGGVGAALDCFEPIVQGASALLAPGGFLALESGGAEQAASVASLLERTGAFSDVHIRPDLAGKDRFILATRTHTDND</sequence>
<evidence type="ECO:0000256" key="1">
    <source>
        <dbReference type="ARBA" id="ARBA00022603"/>
    </source>
</evidence>
<evidence type="ECO:0000256" key="2">
    <source>
        <dbReference type="ARBA" id="ARBA00022679"/>
    </source>
</evidence>
<evidence type="ECO:0000256" key="3">
    <source>
        <dbReference type="ARBA" id="ARBA00022691"/>
    </source>
</evidence>
<name>A0A1D2A5Z4_AUXPR</name>
<dbReference type="CDD" id="cd02440">
    <property type="entry name" value="AdoMet_MTases"/>
    <property type="match status" value="1"/>
</dbReference>
<dbReference type="GO" id="GO:0003676">
    <property type="term" value="F:nucleic acid binding"/>
    <property type="evidence" value="ECO:0007669"/>
    <property type="project" value="InterPro"/>
</dbReference>
<dbReference type="InterPro" id="IPR004556">
    <property type="entry name" value="HemK-like"/>
</dbReference>
<keyword evidence="3" id="KW-0949">S-adenosyl-L-methionine</keyword>
<evidence type="ECO:0000259" key="4">
    <source>
        <dbReference type="Pfam" id="PF13649"/>
    </source>
</evidence>
<dbReference type="InterPro" id="IPR029063">
    <property type="entry name" value="SAM-dependent_MTases_sf"/>
</dbReference>
<dbReference type="GO" id="GO:0008276">
    <property type="term" value="F:protein methyltransferase activity"/>
    <property type="evidence" value="ECO:0007669"/>
    <property type="project" value="InterPro"/>
</dbReference>
<keyword evidence="1" id="KW-0489">Methyltransferase</keyword>
<dbReference type="PANTHER" id="PTHR47441">
    <property type="match status" value="1"/>
</dbReference>
<proteinExistence type="predicted"/>
<protein>
    <recommendedName>
        <fullName evidence="4">Methyltransferase domain-containing protein</fullName>
    </recommendedName>
</protein>
<accession>A0A1D2A5Z4</accession>
<reference evidence="5" key="1">
    <citation type="submission" date="2015-08" db="EMBL/GenBank/DDBJ databases">
        <authorList>
            <person name="Babu N.S."/>
            <person name="Beckwith C.J."/>
            <person name="Beseler K.G."/>
            <person name="Brison A."/>
            <person name="Carone J.V."/>
            <person name="Caskin T.P."/>
            <person name="Diamond M."/>
            <person name="Durham M.E."/>
            <person name="Foxe J.M."/>
            <person name="Go M."/>
            <person name="Henderson B.A."/>
            <person name="Jones I.B."/>
            <person name="McGettigan J.A."/>
            <person name="Micheletti S.J."/>
            <person name="Nasrallah M.E."/>
            <person name="Ortiz D."/>
            <person name="Piller C.R."/>
            <person name="Privatt S.R."/>
            <person name="Schneider S.L."/>
            <person name="Sharp S."/>
            <person name="Smith T.C."/>
            <person name="Stanton J.D."/>
            <person name="Ullery H.E."/>
            <person name="Wilson R.J."/>
            <person name="Serrano M.G."/>
            <person name="Buck G."/>
            <person name="Lee V."/>
            <person name="Wang Y."/>
            <person name="Carvalho R."/>
            <person name="Voegtly L."/>
            <person name="Shi R."/>
            <person name="Duckworth R."/>
            <person name="Johnson A."/>
            <person name="Loviza R."/>
            <person name="Walstead R."/>
            <person name="Shah Z."/>
            <person name="Kiflezghi M."/>
            <person name="Wade K."/>
            <person name="Ball S.L."/>
            <person name="Bradley K.W."/>
            <person name="Asai D.J."/>
            <person name="Bowman C.A."/>
            <person name="Russell D.A."/>
            <person name="Pope W.H."/>
            <person name="Jacobs-Sera D."/>
            <person name="Hendrix R.W."/>
            <person name="Hatfull G.F."/>
        </authorList>
    </citation>
    <scope>NUCLEOTIDE SEQUENCE</scope>
</reference>
<dbReference type="PROSITE" id="PS00092">
    <property type="entry name" value="N6_MTASE"/>
    <property type="match status" value="1"/>
</dbReference>
<dbReference type="Pfam" id="PF13649">
    <property type="entry name" value="Methyltransf_25"/>
    <property type="match status" value="1"/>
</dbReference>
<organism evidence="5">
    <name type="scientific">Auxenochlorella protothecoides</name>
    <name type="common">Green microalga</name>
    <name type="synonym">Chlorella protothecoides</name>
    <dbReference type="NCBI Taxonomy" id="3075"/>
    <lineage>
        <taxon>Eukaryota</taxon>
        <taxon>Viridiplantae</taxon>
        <taxon>Chlorophyta</taxon>
        <taxon>core chlorophytes</taxon>
        <taxon>Trebouxiophyceae</taxon>
        <taxon>Chlorellales</taxon>
        <taxon>Chlorellaceae</taxon>
        <taxon>Auxenochlorella</taxon>
    </lineage>
</organism>
<dbReference type="EMBL" id="GDKF01004054">
    <property type="protein sequence ID" value="JAT74568.1"/>
    <property type="molecule type" value="Transcribed_RNA"/>
</dbReference>
<dbReference type="SUPFAM" id="SSF53335">
    <property type="entry name" value="S-adenosyl-L-methionine-dependent methyltransferases"/>
    <property type="match status" value="1"/>
</dbReference>
<feature type="non-terminal residue" evidence="5">
    <location>
        <position position="1"/>
    </location>
</feature>
<dbReference type="Gene3D" id="3.40.50.150">
    <property type="entry name" value="Vaccinia Virus protein VP39"/>
    <property type="match status" value="1"/>
</dbReference>
<dbReference type="InterPro" id="IPR041698">
    <property type="entry name" value="Methyltransf_25"/>
</dbReference>